<evidence type="ECO:0000313" key="3">
    <source>
        <dbReference type="Proteomes" id="UP000290759"/>
    </source>
</evidence>
<proteinExistence type="predicted"/>
<feature type="transmembrane region" description="Helical" evidence="1">
    <location>
        <begin position="48"/>
        <end position="67"/>
    </location>
</feature>
<dbReference type="Proteomes" id="UP000290759">
    <property type="component" value="Unassembled WGS sequence"/>
</dbReference>
<keyword evidence="1" id="KW-0812">Transmembrane</keyword>
<organism evidence="2 3">
    <name type="scientific">Lichenibacterium minor</name>
    <dbReference type="NCBI Taxonomy" id="2316528"/>
    <lineage>
        <taxon>Bacteria</taxon>
        <taxon>Pseudomonadati</taxon>
        <taxon>Pseudomonadota</taxon>
        <taxon>Alphaproteobacteria</taxon>
        <taxon>Hyphomicrobiales</taxon>
        <taxon>Lichenihabitantaceae</taxon>
        <taxon>Lichenibacterium</taxon>
    </lineage>
</organism>
<evidence type="ECO:0000256" key="1">
    <source>
        <dbReference type="SAM" id="Phobius"/>
    </source>
</evidence>
<protein>
    <submittedName>
        <fullName evidence="2">Uncharacterized protein</fullName>
    </submittedName>
</protein>
<keyword evidence="3" id="KW-1185">Reference proteome</keyword>
<comment type="caution">
    <text evidence="2">The sequence shown here is derived from an EMBL/GenBank/DDBJ whole genome shotgun (WGS) entry which is preliminary data.</text>
</comment>
<keyword evidence="1" id="KW-0472">Membrane</keyword>
<gene>
    <name evidence="2" type="ORF">D3273_07920</name>
</gene>
<evidence type="ECO:0000313" key="2">
    <source>
        <dbReference type="EMBL" id="RYC32643.1"/>
    </source>
</evidence>
<dbReference type="AlphaFoldDB" id="A0A4Q2U7H3"/>
<sequence>MAQRRGTGFALNAPRLVTFAASLALVLAAALSLRFHLPVGHGFVAGHRFSVAVAGYALLALGVLLPML</sequence>
<keyword evidence="1" id="KW-1133">Transmembrane helix</keyword>
<name>A0A4Q2U7H3_9HYPH</name>
<accession>A0A4Q2U7H3</accession>
<reference evidence="2 3" key="2">
    <citation type="submission" date="2019-02" db="EMBL/GenBank/DDBJ databases">
        <title>'Lichenibacterium ramalinii' gen. nov. sp. nov., 'Lichenibacterium minor' gen. nov. sp. nov.</title>
        <authorList>
            <person name="Pankratov T."/>
        </authorList>
    </citation>
    <scope>NUCLEOTIDE SEQUENCE [LARGE SCALE GENOMIC DNA]</scope>
    <source>
        <strain evidence="2 3">RmlP026</strain>
    </source>
</reference>
<dbReference type="EMBL" id="QYBB01000006">
    <property type="protein sequence ID" value="RYC32643.1"/>
    <property type="molecule type" value="Genomic_DNA"/>
</dbReference>
<dbReference type="RefSeq" id="WP_129225216.1">
    <property type="nucleotide sequence ID" value="NZ_QYBB01000006.1"/>
</dbReference>
<reference evidence="2 3" key="1">
    <citation type="submission" date="2018-12" db="EMBL/GenBank/DDBJ databases">
        <authorList>
            <person name="Grouzdev D.S."/>
            <person name="Krutkina M.S."/>
        </authorList>
    </citation>
    <scope>NUCLEOTIDE SEQUENCE [LARGE SCALE GENOMIC DNA]</scope>
    <source>
        <strain evidence="2 3">RmlP026</strain>
    </source>
</reference>